<keyword evidence="1" id="KW-0732">Signal</keyword>
<comment type="caution">
    <text evidence="2">The sequence shown here is derived from an EMBL/GenBank/DDBJ whole genome shotgun (WGS) entry which is preliminary data.</text>
</comment>
<dbReference type="RefSeq" id="WP_132764613.1">
    <property type="nucleotide sequence ID" value="NZ_CALFFA010000029.1"/>
</dbReference>
<dbReference type="Proteomes" id="UP000294772">
    <property type="component" value="Unassembled WGS sequence"/>
</dbReference>
<proteinExistence type="predicted"/>
<protein>
    <submittedName>
        <fullName evidence="2">Uncharacterized protein</fullName>
    </submittedName>
</protein>
<organism evidence="2 3">
    <name type="scientific">Caldimonas thermodepolymerans</name>
    <dbReference type="NCBI Taxonomy" id="215580"/>
    <lineage>
        <taxon>Bacteria</taxon>
        <taxon>Pseudomonadati</taxon>
        <taxon>Pseudomonadota</taxon>
        <taxon>Betaproteobacteria</taxon>
        <taxon>Burkholderiales</taxon>
        <taxon>Sphaerotilaceae</taxon>
        <taxon>Caldimonas</taxon>
    </lineage>
</organism>
<feature type="chain" id="PRO_5041240949" evidence="1">
    <location>
        <begin position="24"/>
        <end position="223"/>
    </location>
</feature>
<dbReference type="AlphaFoldDB" id="A0AA46DDK2"/>
<evidence type="ECO:0000256" key="1">
    <source>
        <dbReference type="SAM" id="SignalP"/>
    </source>
</evidence>
<evidence type="ECO:0000313" key="3">
    <source>
        <dbReference type="Proteomes" id="UP000294772"/>
    </source>
</evidence>
<gene>
    <name evidence="2" type="ORF">EV676_10418</name>
</gene>
<feature type="signal peptide" evidence="1">
    <location>
        <begin position="1"/>
        <end position="23"/>
    </location>
</feature>
<evidence type="ECO:0000313" key="2">
    <source>
        <dbReference type="EMBL" id="TCP07463.1"/>
    </source>
</evidence>
<accession>A0AA46DDK2</accession>
<reference evidence="2 3" key="1">
    <citation type="submission" date="2019-03" db="EMBL/GenBank/DDBJ databases">
        <title>Genomic Encyclopedia of Type Strains, Phase IV (KMG-IV): sequencing the most valuable type-strain genomes for metagenomic binning, comparative biology and taxonomic classification.</title>
        <authorList>
            <person name="Goeker M."/>
        </authorList>
    </citation>
    <scope>NUCLEOTIDE SEQUENCE [LARGE SCALE GENOMIC DNA]</scope>
    <source>
        <strain evidence="2 3">DSM 15264</strain>
    </source>
</reference>
<name>A0AA46DDK2_9BURK</name>
<dbReference type="EMBL" id="SLXF01000004">
    <property type="protein sequence ID" value="TCP07463.1"/>
    <property type="molecule type" value="Genomic_DNA"/>
</dbReference>
<sequence>MDVTRRRCLSLVVLATGAPAALAQPGLPQRNLRIEWRQGDEAALARQGTAAGGSVVVSSSRGVHGGVTVQATRRESVSSGGLSQQVLVLNGGRASVRLARTEPLQWYEVAWNARDGATLVPTTVLLEAGRGFTVQPRWPGGAAPVTLEIAAETGPLPADRHGAMPPAAREDGTLLTTLQVPLGEWVTVASTADAQQVRERRGWSSVEARSAGRSVLQVRVSLP</sequence>